<dbReference type="Gene3D" id="3.40.1280.10">
    <property type="match status" value="1"/>
</dbReference>
<dbReference type="EMBL" id="CP022347">
    <property type="protein sequence ID" value="ASQ31154.1"/>
    <property type="molecule type" value="Genomic_DNA"/>
</dbReference>
<dbReference type="InterPro" id="IPR029026">
    <property type="entry name" value="tRNA_m1G_MTases_N"/>
</dbReference>
<dbReference type="GO" id="GO:0003723">
    <property type="term" value="F:RNA binding"/>
    <property type="evidence" value="ECO:0007669"/>
    <property type="project" value="InterPro"/>
</dbReference>
<dbReference type="Gene3D" id="3.30.1330.30">
    <property type="match status" value="1"/>
</dbReference>
<keyword evidence="5" id="KW-1185">Reference proteome</keyword>
<dbReference type="OrthoDB" id="9785673at2"/>
<dbReference type="RefSeq" id="WP_094325964.1">
    <property type="nucleotide sequence ID" value="NZ_CP022347.1"/>
</dbReference>
<sequence length="226" mass="25078">MIVYGKQVFFYILQKHKHLIKELYLAKELDKKLFQSISKEGFKIQKLDFKKAQALAKNGNHQGFLMDIKEYEFTDFNSLKKANFLALLFGISDVGNIGAIARSAYAFGVDGLIILAKNLSMSAVVRTSAGCALDMKISLVTDAMAVINELKQEGFSIYSSAKEGVSVKDVRLCEKKLLIMGSEGFGLPNKILKKSDEILSIKMINDFDSLNVSAAFAILCDRIVND</sequence>
<evidence type="ECO:0000313" key="5">
    <source>
        <dbReference type="Proteomes" id="UP000201169"/>
    </source>
</evidence>
<dbReference type="GO" id="GO:0005829">
    <property type="term" value="C:cytosol"/>
    <property type="evidence" value="ECO:0007669"/>
    <property type="project" value="TreeGrafter"/>
</dbReference>
<dbReference type="InterPro" id="IPR029028">
    <property type="entry name" value="Alpha/beta_knot_MTases"/>
</dbReference>
<dbReference type="Pfam" id="PF08032">
    <property type="entry name" value="SpoU_sub_bind"/>
    <property type="match status" value="1"/>
</dbReference>
<evidence type="ECO:0000259" key="3">
    <source>
        <dbReference type="SMART" id="SM00967"/>
    </source>
</evidence>
<evidence type="ECO:0000256" key="1">
    <source>
        <dbReference type="ARBA" id="ARBA00022603"/>
    </source>
</evidence>
<dbReference type="InterPro" id="IPR004441">
    <property type="entry name" value="rRNA_MeTrfase_TrmH"/>
</dbReference>
<dbReference type="KEGG" id="cavi:CAV_1548"/>
<proteinExistence type="predicted"/>
<gene>
    <name evidence="4" type="ORF">CAV_1548</name>
</gene>
<keyword evidence="2 4" id="KW-0808">Transferase</keyword>
<dbReference type="NCBIfam" id="TIGR00186">
    <property type="entry name" value="rRNA_methyl_3"/>
    <property type="match status" value="1"/>
</dbReference>
<evidence type="ECO:0000256" key="2">
    <source>
        <dbReference type="ARBA" id="ARBA00022679"/>
    </source>
</evidence>
<dbReference type="GO" id="GO:0006396">
    <property type="term" value="P:RNA processing"/>
    <property type="evidence" value="ECO:0007669"/>
    <property type="project" value="InterPro"/>
</dbReference>
<dbReference type="GO" id="GO:0008173">
    <property type="term" value="F:RNA methyltransferase activity"/>
    <property type="evidence" value="ECO:0007669"/>
    <property type="project" value="InterPro"/>
</dbReference>
<dbReference type="AlphaFoldDB" id="A0A222MYD4"/>
<protein>
    <submittedName>
        <fullName evidence="4">rRNA methyltransferase, TrmH family, group 3</fullName>
    </submittedName>
</protein>
<dbReference type="Proteomes" id="UP000201169">
    <property type="component" value="Chromosome"/>
</dbReference>
<feature type="domain" description="RNA 2-O ribose methyltransferase substrate binding" evidence="3">
    <location>
        <begin position="2"/>
        <end position="74"/>
    </location>
</feature>
<dbReference type="SMART" id="SM00967">
    <property type="entry name" value="SpoU_sub_bind"/>
    <property type="match status" value="1"/>
</dbReference>
<dbReference type="PANTHER" id="PTHR46429:SF1">
    <property type="entry name" value="23S RRNA (GUANOSINE-2'-O-)-METHYLTRANSFERASE RLMB"/>
    <property type="match status" value="1"/>
</dbReference>
<dbReference type="Pfam" id="PF00588">
    <property type="entry name" value="SpoU_methylase"/>
    <property type="match status" value="1"/>
</dbReference>
<organism evidence="4 5">
    <name type="scientific">Campylobacter avium LMG 24591</name>
    <dbReference type="NCBI Taxonomy" id="522484"/>
    <lineage>
        <taxon>Bacteria</taxon>
        <taxon>Pseudomonadati</taxon>
        <taxon>Campylobacterota</taxon>
        <taxon>Epsilonproteobacteria</taxon>
        <taxon>Campylobacterales</taxon>
        <taxon>Campylobacteraceae</taxon>
        <taxon>Campylobacter</taxon>
    </lineage>
</organism>
<accession>A0A222MYD4</accession>
<keyword evidence="1 4" id="KW-0489">Methyltransferase</keyword>
<dbReference type="PANTHER" id="PTHR46429">
    <property type="entry name" value="23S RRNA (GUANOSINE-2'-O-)-METHYLTRANSFERASE RLMB"/>
    <property type="match status" value="1"/>
</dbReference>
<dbReference type="InterPro" id="IPR013123">
    <property type="entry name" value="SpoU_subst-bd"/>
</dbReference>
<reference evidence="4 5" key="1">
    <citation type="submission" date="2017-07" db="EMBL/GenBank/DDBJ databases">
        <title>Analysis of two Campylobacter avium genomes and identification of a novel hippuricase gene.</title>
        <authorList>
            <person name="Miller W.G."/>
            <person name="Chapman M.H."/>
            <person name="Yee E."/>
            <person name="Revez J."/>
            <person name="Bono J.L."/>
            <person name="Rossi M."/>
        </authorList>
    </citation>
    <scope>NUCLEOTIDE SEQUENCE [LARGE SCALE GENOMIC DNA]</scope>
    <source>
        <strain evidence="4 5">LMG 24591</strain>
    </source>
</reference>
<dbReference type="SUPFAM" id="SSF75217">
    <property type="entry name" value="alpha/beta knot"/>
    <property type="match status" value="1"/>
</dbReference>
<dbReference type="CDD" id="cd18103">
    <property type="entry name" value="SpoU-like_RlmB"/>
    <property type="match status" value="1"/>
</dbReference>
<dbReference type="InterPro" id="IPR029064">
    <property type="entry name" value="Ribosomal_eL30-like_sf"/>
</dbReference>
<dbReference type="InterPro" id="IPR001537">
    <property type="entry name" value="SpoU_MeTrfase"/>
</dbReference>
<dbReference type="GO" id="GO:0032259">
    <property type="term" value="P:methylation"/>
    <property type="evidence" value="ECO:0007669"/>
    <property type="project" value="UniProtKB-KW"/>
</dbReference>
<dbReference type="SUPFAM" id="SSF55315">
    <property type="entry name" value="L30e-like"/>
    <property type="match status" value="1"/>
</dbReference>
<name>A0A222MYD4_9BACT</name>
<evidence type="ECO:0000313" key="4">
    <source>
        <dbReference type="EMBL" id="ASQ31154.1"/>
    </source>
</evidence>